<gene>
    <name evidence="3" type="ORF">EZ216_14735</name>
</gene>
<keyword evidence="2" id="KW-0732">Signal</keyword>
<dbReference type="OrthoDB" id="281208at2"/>
<protein>
    <submittedName>
        <fullName evidence="3">Uncharacterized protein</fullName>
    </submittedName>
</protein>
<dbReference type="RefSeq" id="WP_135250535.1">
    <property type="nucleotide sequence ID" value="NZ_SMLK01000004.1"/>
</dbReference>
<dbReference type="EMBL" id="SMLK01000004">
    <property type="protein sequence ID" value="TFZ00349.1"/>
    <property type="molecule type" value="Genomic_DNA"/>
</dbReference>
<accession>A0A4Z0BQT1</accession>
<sequence length="137" mass="14583">MRTTALTSLLLGLAALLHVPAHAQSGEDTPGRNVAPETKSKTADMDGLWCGAGPLREFSLRLRQSNEDVEGELARKDRVRTIEGRVDGNVLRTQATKVGSLVLEKRGEELKVTGAEGALALVRGTSFRRAEGASCTG</sequence>
<feature type="signal peptide" evidence="2">
    <location>
        <begin position="1"/>
        <end position="23"/>
    </location>
</feature>
<feature type="region of interest" description="Disordered" evidence="1">
    <location>
        <begin position="23"/>
        <end position="47"/>
    </location>
</feature>
<proteinExistence type="predicted"/>
<evidence type="ECO:0000313" key="4">
    <source>
        <dbReference type="Proteomes" id="UP000297839"/>
    </source>
</evidence>
<reference evidence="3 4" key="1">
    <citation type="submission" date="2019-03" db="EMBL/GenBank/DDBJ databases">
        <title>Ramlibacter sp. 18x22-1, whole genome shotgun sequence.</title>
        <authorList>
            <person name="Zhang X."/>
            <person name="Feng G."/>
            <person name="Zhu H."/>
        </authorList>
    </citation>
    <scope>NUCLEOTIDE SEQUENCE [LARGE SCALE GENOMIC DNA]</scope>
    <source>
        <strain evidence="3 4">18x22-1</strain>
    </source>
</reference>
<name>A0A4Z0BQT1_9BURK</name>
<dbReference type="Proteomes" id="UP000297839">
    <property type="component" value="Unassembled WGS sequence"/>
</dbReference>
<feature type="chain" id="PRO_5021394661" evidence="2">
    <location>
        <begin position="24"/>
        <end position="137"/>
    </location>
</feature>
<evidence type="ECO:0000256" key="2">
    <source>
        <dbReference type="SAM" id="SignalP"/>
    </source>
</evidence>
<organism evidence="3 4">
    <name type="scientific">Ramlibacter humi</name>
    <dbReference type="NCBI Taxonomy" id="2530451"/>
    <lineage>
        <taxon>Bacteria</taxon>
        <taxon>Pseudomonadati</taxon>
        <taxon>Pseudomonadota</taxon>
        <taxon>Betaproteobacteria</taxon>
        <taxon>Burkholderiales</taxon>
        <taxon>Comamonadaceae</taxon>
        <taxon>Ramlibacter</taxon>
    </lineage>
</organism>
<comment type="caution">
    <text evidence="3">The sequence shown here is derived from an EMBL/GenBank/DDBJ whole genome shotgun (WGS) entry which is preliminary data.</text>
</comment>
<keyword evidence="4" id="KW-1185">Reference proteome</keyword>
<evidence type="ECO:0000256" key="1">
    <source>
        <dbReference type="SAM" id="MobiDB-lite"/>
    </source>
</evidence>
<dbReference type="AlphaFoldDB" id="A0A4Z0BQT1"/>
<evidence type="ECO:0000313" key="3">
    <source>
        <dbReference type="EMBL" id="TFZ00349.1"/>
    </source>
</evidence>